<keyword evidence="18" id="KW-1185">Reference proteome</keyword>
<dbReference type="PROSITE" id="PS00759">
    <property type="entry name" value="ARGE_DAPE_CPG2_2"/>
    <property type="match status" value="1"/>
</dbReference>
<evidence type="ECO:0000259" key="16">
    <source>
        <dbReference type="Pfam" id="PF07687"/>
    </source>
</evidence>
<evidence type="ECO:0000256" key="2">
    <source>
        <dbReference type="ARBA" id="ARBA00005130"/>
    </source>
</evidence>
<keyword evidence="15" id="KW-0812">Transmembrane</keyword>
<evidence type="ECO:0000256" key="6">
    <source>
        <dbReference type="ARBA" id="ARBA00022391"/>
    </source>
</evidence>
<keyword evidence="7" id="KW-0028">Amino-acid biosynthesis</keyword>
<evidence type="ECO:0000313" key="18">
    <source>
        <dbReference type="Proteomes" id="UP001530400"/>
    </source>
</evidence>
<proteinExistence type="inferred from homology"/>
<dbReference type="Pfam" id="PF07687">
    <property type="entry name" value="M20_dimer"/>
    <property type="match status" value="1"/>
</dbReference>
<evidence type="ECO:0000256" key="12">
    <source>
        <dbReference type="ARBA" id="ARBA00023154"/>
    </source>
</evidence>
<evidence type="ECO:0000256" key="13">
    <source>
        <dbReference type="ARBA" id="ARBA00031891"/>
    </source>
</evidence>
<feature type="transmembrane region" description="Helical" evidence="15">
    <location>
        <begin position="6"/>
        <end position="26"/>
    </location>
</feature>
<dbReference type="InterPro" id="IPR050072">
    <property type="entry name" value="Peptidase_M20A"/>
</dbReference>
<protein>
    <recommendedName>
        <fullName evidence="6">Succinyl-diaminopimelate desuccinylase</fullName>
        <ecNumber evidence="5">3.5.1.18</ecNumber>
    </recommendedName>
    <alternativeName>
        <fullName evidence="13">N-succinyl-LL-2,6-diaminoheptanedioate amidohydrolase</fullName>
    </alternativeName>
</protein>
<accession>A0ABD3NMR5</accession>
<evidence type="ECO:0000256" key="3">
    <source>
        <dbReference type="ARBA" id="ARBA00006746"/>
    </source>
</evidence>
<keyword evidence="11" id="KW-0220">Diaminopimelate biosynthesis</keyword>
<evidence type="ECO:0000256" key="15">
    <source>
        <dbReference type="SAM" id="Phobius"/>
    </source>
</evidence>
<dbReference type="Pfam" id="PF01546">
    <property type="entry name" value="Peptidase_M20"/>
    <property type="match status" value="1"/>
</dbReference>
<dbReference type="PANTHER" id="PTHR43808">
    <property type="entry name" value="ACETYLORNITHINE DEACETYLASE"/>
    <property type="match status" value="1"/>
</dbReference>
<comment type="subunit">
    <text evidence="4">Homodimer.</text>
</comment>
<dbReference type="GO" id="GO:0009014">
    <property type="term" value="F:succinyl-diaminopimelate desuccinylase activity"/>
    <property type="evidence" value="ECO:0007669"/>
    <property type="project" value="UniProtKB-EC"/>
</dbReference>
<dbReference type="EMBL" id="JALLPJ020001089">
    <property type="protein sequence ID" value="KAL3776639.1"/>
    <property type="molecule type" value="Genomic_DNA"/>
</dbReference>
<dbReference type="InterPro" id="IPR036264">
    <property type="entry name" value="Bact_exopeptidase_dim_dom"/>
</dbReference>
<dbReference type="Gene3D" id="3.30.70.360">
    <property type="match status" value="1"/>
</dbReference>
<evidence type="ECO:0000313" key="17">
    <source>
        <dbReference type="EMBL" id="KAL3776639.1"/>
    </source>
</evidence>
<comment type="caution">
    <text evidence="17">The sequence shown here is derived from an EMBL/GenBank/DDBJ whole genome shotgun (WGS) entry which is preliminary data.</text>
</comment>
<evidence type="ECO:0000256" key="9">
    <source>
        <dbReference type="ARBA" id="ARBA00022801"/>
    </source>
</evidence>
<comment type="pathway">
    <text evidence="2">Amino-acid biosynthesis; L-lysine biosynthesis via DAP pathway; LL-2,6-diaminopimelate from (S)-tetrahydrodipicolinate (succinylase route): step 3/3.</text>
</comment>
<gene>
    <name evidence="17" type="ORF">ACHAWO_012805</name>
</gene>
<dbReference type="GO" id="GO:0046872">
    <property type="term" value="F:metal ion binding"/>
    <property type="evidence" value="ECO:0007669"/>
    <property type="project" value="UniProtKB-KW"/>
</dbReference>
<comment type="similarity">
    <text evidence="3">Belongs to the peptidase M20A family. DapE subfamily.</text>
</comment>
<dbReference type="AlphaFoldDB" id="A0ABD3NMR5"/>
<dbReference type="InterPro" id="IPR001261">
    <property type="entry name" value="ArgE/DapE_CS"/>
</dbReference>
<keyword evidence="9" id="KW-0378">Hydrolase</keyword>
<dbReference type="Gene3D" id="3.40.630.10">
    <property type="entry name" value="Zn peptidases"/>
    <property type="match status" value="1"/>
</dbReference>
<comment type="cofactor">
    <cofactor evidence="1">
        <name>Zn(2+)</name>
        <dbReference type="ChEBI" id="CHEBI:29105"/>
    </cofactor>
</comment>
<dbReference type="GO" id="GO:0019877">
    <property type="term" value="P:diaminopimelate biosynthetic process"/>
    <property type="evidence" value="ECO:0007669"/>
    <property type="project" value="UniProtKB-KW"/>
</dbReference>
<evidence type="ECO:0000256" key="11">
    <source>
        <dbReference type="ARBA" id="ARBA00022915"/>
    </source>
</evidence>
<dbReference type="EC" id="3.5.1.18" evidence="5"/>
<evidence type="ECO:0000256" key="7">
    <source>
        <dbReference type="ARBA" id="ARBA00022605"/>
    </source>
</evidence>
<dbReference type="InterPro" id="IPR005941">
    <property type="entry name" value="DapE_proteobac"/>
</dbReference>
<evidence type="ECO:0000256" key="1">
    <source>
        <dbReference type="ARBA" id="ARBA00001947"/>
    </source>
</evidence>
<reference evidence="17 18" key="1">
    <citation type="submission" date="2024-10" db="EMBL/GenBank/DDBJ databases">
        <title>Updated reference genomes for cyclostephanoid diatoms.</title>
        <authorList>
            <person name="Roberts W.R."/>
            <person name="Alverson A.J."/>
        </authorList>
    </citation>
    <scope>NUCLEOTIDE SEQUENCE [LARGE SCALE GENOMIC DNA]</scope>
    <source>
        <strain evidence="17 18">AJA010-31</strain>
    </source>
</reference>
<evidence type="ECO:0000256" key="10">
    <source>
        <dbReference type="ARBA" id="ARBA00022833"/>
    </source>
</evidence>
<keyword evidence="15" id="KW-0472">Membrane</keyword>
<dbReference type="InterPro" id="IPR011650">
    <property type="entry name" value="Peptidase_M20_dimer"/>
</dbReference>
<name>A0ABD3NMR5_9STRA</name>
<dbReference type="NCBIfam" id="NF009557">
    <property type="entry name" value="PRK13009.1"/>
    <property type="match status" value="1"/>
</dbReference>
<dbReference type="NCBIfam" id="TIGR01246">
    <property type="entry name" value="dapE_proteo"/>
    <property type="match status" value="1"/>
</dbReference>
<sequence length="335" mass="37229">MHRRSIYTIAFVFITFLSYLSLYHCLTRSTMSSATRSSVADLARELIRIESITPVDGGCQTVVHHRLSKIGFTCETLQYHDVTNLWAFRGDLKSKQPLLVFAGHTDIVPPGPLEAWTYHPFDGFIDDQNILHGRGAVDMKGGIASFLVALEDFISSHPNHSYSIGVIITSDEEGKAEYGTKMVVEELLRRGIHINMAIIGEPSSYETVGDFIKIGRRGSLGGELTIKGIQGHVAYPHQSLNPIHESLGALKDLVDMKWNDGTEDFGPTTFQISNINAGTGARNVVPGFKTVVFNFRYSPASTEENIKSRVEKILDNHSLNYEIDWHDVSSNLFVS</sequence>
<evidence type="ECO:0000256" key="8">
    <source>
        <dbReference type="ARBA" id="ARBA00022723"/>
    </source>
</evidence>
<evidence type="ECO:0000256" key="14">
    <source>
        <dbReference type="ARBA" id="ARBA00051301"/>
    </source>
</evidence>
<dbReference type="SUPFAM" id="SSF55031">
    <property type="entry name" value="Bacterial exopeptidase dimerisation domain"/>
    <property type="match status" value="1"/>
</dbReference>
<feature type="domain" description="Peptidase M20 dimerisation" evidence="16">
    <location>
        <begin position="214"/>
        <end position="321"/>
    </location>
</feature>
<keyword evidence="12" id="KW-0457">Lysine biosynthesis</keyword>
<organism evidence="17 18">
    <name type="scientific">Cyclotella atomus</name>
    <dbReference type="NCBI Taxonomy" id="382360"/>
    <lineage>
        <taxon>Eukaryota</taxon>
        <taxon>Sar</taxon>
        <taxon>Stramenopiles</taxon>
        <taxon>Ochrophyta</taxon>
        <taxon>Bacillariophyta</taxon>
        <taxon>Coscinodiscophyceae</taxon>
        <taxon>Thalassiosirophycidae</taxon>
        <taxon>Stephanodiscales</taxon>
        <taxon>Stephanodiscaceae</taxon>
        <taxon>Cyclotella</taxon>
    </lineage>
</organism>
<dbReference type="SUPFAM" id="SSF53187">
    <property type="entry name" value="Zn-dependent exopeptidases"/>
    <property type="match status" value="1"/>
</dbReference>
<comment type="catalytic activity">
    <reaction evidence="14">
        <text>N-succinyl-(2S,6S)-2,6-diaminopimelate + H2O = (2S,6S)-2,6-diaminopimelate + succinate</text>
        <dbReference type="Rhea" id="RHEA:22608"/>
        <dbReference type="ChEBI" id="CHEBI:15377"/>
        <dbReference type="ChEBI" id="CHEBI:30031"/>
        <dbReference type="ChEBI" id="CHEBI:57609"/>
        <dbReference type="ChEBI" id="CHEBI:58087"/>
        <dbReference type="EC" id="3.5.1.18"/>
    </reaction>
</comment>
<evidence type="ECO:0000256" key="5">
    <source>
        <dbReference type="ARBA" id="ARBA00011921"/>
    </source>
</evidence>
<dbReference type="PANTHER" id="PTHR43808:SF31">
    <property type="entry name" value="N-ACETYL-L-CITRULLINE DEACETYLASE"/>
    <property type="match status" value="1"/>
</dbReference>
<keyword evidence="15" id="KW-1133">Transmembrane helix</keyword>
<keyword evidence="10" id="KW-0862">Zinc</keyword>
<keyword evidence="8" id="KW-0479">Metal-binding</keyword>
<evidence type="ECO:0000256" key="4">
    <source>
        <dbReference type="ARBA" id="ARBA00011738"/>
    </source>
</evidence>
<dbReference type="InterPro" id="IPR002933">
    <property type="entry name" value="Peptidase_M20"/>
</dbReference>
<dbReference type="Proteomes" id="UP001530400">
    <property type="component" value="Unassembled WGS sequence"/>
</dbReference>
<dbReference type="GO" id="GO:0009085">
    <property type="term" value="P:lysine biosynthetic process"/>
    <property type="evidence" value="ECO:0007669"/>
    <property type="project" value="UniProtKB-KW"/>
</dbReference>